<accession>A0A9P7Z8Q8</accession>
<comment type="caution">
    <text evidence="1">The sequence shown here is derived from an EMBL/GenBank/DDBJ whole genome shotgun (WGS) entry which is preliminary data.</text>
</comment>
<dbReference type="EMBL" id="MU253768">
    <property type="protein sequence ID" value="KAG9247594.1"/>
    <property type="molecule type" value="Genomic_DNA"/>
</dbReference>
<dbReference type="InterPro" id="IPR053007">
    <property type="entry name" value="CYP450_monoxygenase_sec-met"/>
</dbReference>
<evidence type="ECO:0000313" key="2">
    <source>
        <dbReference type="Proteomes" id="UP000887226"/>
    </source>
</evidence>
<proteinExistence type="predicted"/>
<protein>
    <submittedName>
        <fullName evidence="1">Uncharacterized protein</fullName>
    </submittedName>
</protein>
<dbReference type="OrthoDB" id="1470350at2759"/>
<evidence type="ECO:0000313" key="1">
    <source>
        <dbReference type="EMBL" id="KAG9247594.1"/>
    </source>
</evidence>
<reference evidence="1" key="1">
    <citation type="journal article" date="2021" name="IMA Fungus">
        <title>Genomic characterization of three marine fungi, including Emericellopsis atlantica sp. nov. with signatures of a generalist lifestyle and marine biomass degradation.</title>
        <authorList>
            <person name="Hagestad O.C."/>
            <person name="Hou L."/>
            <person name="Andersen J.H."/>
            <person name="Hansen E.H."/>
            <person name="Altermark B."/>
            <person name="Li C."/>
            <person name="Kuhnert E."/>
            <person name="Cox R.J."/>
            <person name="Crous P.W."/>
            <person name="Spatafora J.W."/>
            <person name="Lail K."/>
            <person name="Amirebrahimi M."/>
            <person name="Lipzen A."/>
            <person name="Pangilinan J."/>
            <person name="Andreopoulos W."/>
            <person name="Hayes R.D."/>
            <person name="Ng V."/>
            <person name="Grigoriev I.V."/>
            <person name="Jackson S.A."/>
            <person name="Sutton T.D.S."/>
            <person name="Dobson A.D.W."/>
            <person name="Rama T."/>
        </authorList>
    </citation>
    <scope>NUCLEOTIDE SEQUENCE</scope>
    <source>
        <strain evidence="1">TRa3180A</strain>
    </source>
</reference>
<dbReference type="Gene3D" id="1.10.630.10">
    <property type="entry name" value="Cytochrome P450"/>
    <property type="match status" value="1"/>
</dbReference>
<dbReference type="GO" id="GO:0004497">
    <property type="term" value="F:monooxygenase activity"/>
    <property type="evidence" value="ECO:0007669"/>
    <property type="project" value="InterPro"/>
</dbReference>
<name>A0A9P7Z8Q8_9HELO</name>
<dbReference type="GO" id="GO:0016705">
    <property type="term" value="F:oxidoreductase activity, acting on paired donors, with incorporation or reduction of molecular oxygen"/>
    <property type="evidence" value="ECO:0007669"/>
    <property type="project" value="InterPro"/>
</dbReference>
<dbReference type="AlphaFoldDB" id="A0A9P7Z8Q8"/>
<dbReference type="GO" id="GO:0020037">
    <property type="term" value="F:heme binding"/>
    <property type="evidence" value="ECO:0007669"/>
    <property type="project" value="InterPro"/>
</dbReference>
<gene>
    <name evidence="1" type="ORF">BJ878DRAFT_491897</name>
</gene>
<keyword evidence="2" id="KW-1185">Reference proteome</keyword>
<dbReference type="PANTHER" id="PTHR47582:SF1">
    <property type="entry name" value="P450, PUTATIVE (EUROFUNG)-RELATED"/>
    <property type="match status" value="1"/>
</dbReference>
<sequence length="78" mass="8960">MRLTNLNMGIRTVMEDTILEYNPTGDETGPANCYLLKKGSNVQRPANIINYGPSSLWGDDRNEFNARRWLKTKEGERQ</sequence>
<dbReference type="SUPFAM" id="SSF48264">
    <property type="entry name" value="Cytochrome P450"/>
    <property type="match status" value="1"/>
</dbReference>
<organism evidence="1 2">
    <name type="scientific">Calycina marina</name>
    <dbReference type="NCBI Taxonomy" id="1763456"/>
    <lineage>
        <taxon>Eukaryota</taxon>
        <taxon>Fungi</taxon>
        <taxon>Dikarya</taxon>
        <taxon>Ascomycota</taxon>
        <taxon>Pezizomycotina</taxon>
        <taxon>Leotiomycetes</taxon>
        <taxon>Helotiales</taxon>
        <taxon>Pezizellaceae</taxon>
        <taxon>Calycina</taxon>
    </lineage>
</organism>
<dbReference type="GO" id="GO:0005506">
    <property type="term" value="F:iron ion binding"/>
    <property type="evidence" value="ECO:0007669"/>
    <property type="project" value="InterPro"/>
</dbReference>
<dbReference type="InterPro" id="IPR036396">
    <property type="entry name" value="Cyt_P450_sf"/>
</dbReference>
<dbReference type="Proteomes" id="UP000887226">
    <property type="component" value="Unassembled WGS sequence"/>
</dbReference>
<dbReference type="PANTHER" id="PTHR47582">
    <property type="entry name" value="P450, PUTATIVE (EUROFUNG)-RELATED"/>
    <property type="match status" value="1"/>
</dbReference>